<dbReference type="PANTHER" id="PTHR16052">
    <property type="entry name" value="TBCC DOMAIN-CONTAINING PROTEIN 1"/>
    <property type="match status" value="1"/>
</dbReference>
<dbReference type="AlphaFoldDB" id="A0A2I2YXH1"/>
<reference evidence="4" key="1">
    <citation type="submission" date="2011-05" db="EMBL/GenBank/DDBJ databases">
        <title>Insights into the evolution of the great apes provided by the gorilla genome.</title>
        <authorList>
            <person name="Scally A."/>
        </authorList>
    </citation>
    <scope>NUCLEOTIDE SEQUENCE [LARGE SCALE GENOMIC DNA]</scope>
</reference>
<sequence>MRFHPGVLRDNLDEPRVILWVQAEPFIVGALQFSLHYLRKIFNYVRIRATEGSSPRLYWSTWRHITCGKLQLAKDLMWLYFEISDSLSVKIPEECLEWSEVLSNCMSEEEVEKQRNQLSVDTLQFLLFLYIQQLNKWPSPRNRSQSPDLTEKSNCHNKNWNDYRYQAFVYDHLSESRTTHCIISGFSKISKTFYKLEPWLRSCLTGNPFGTSTCLKSGKKLAWAHQIEGTNKRAKIACNSSSFFSFSFFFFFFLRWSLTLSPRLECNGVISKCRNSTFVLGPVATMIYLHSCDNVKVIALCHRLSISSTTGCVFHILTPTCPLILSGNQIVTFAPFHTHYPMLENHMARTGLATVPNYWDNLMVVCGKNSDTGVFWLLPPSEFYIFITPFEMEEGTTEIPGSLPSVYQKALGQREQKIQIWQKTVKENKFYKWLINTGHRQQLDSLVPPAAGSKQEAG</sequence>
<evidence type="ECO:0000313" key="4">
    <source>
        <dbReference type="Proteomes" id="UP000001519"/>
    </source>
</evidence>
<organism evidence="3 4">
    <name type="scientific">Gorilla gorilla gorilla</name>
    <name type="common">Western lowland gorilla</name>
    <dbReference type="NCBI Taxonomy" id="9595"/>
    <lineage>
        <taxon>Eukaryota</taxon>
        <taxon>Metazoa</taxon>
        <taxon>Chordata</taxon>
        <taxon>Craniata</taxon>
        <taxon>Vertebrata</taxon>
        <taxon>Euteleostomi</taxon>
        <taxon>Mammalia</taxon>
        <taxon>Eutheria</taxon>
        <taxon>Euarchontoglires</taxon>
        <taxon>Primates</taxon>
        <taxon>Haplorrhini</taxon>
        <taxon>Catarrhini</taxon>
        <taxon>Hominidae</taxon>
        <taxon>Gorilla</taxon>
    </lineage>
</organism>
<dbReference type="Ensembl" id="ENSGGOT00000055333.1">
    <property type="protein sequence ID" value="ENSGGOP00000039543.1"/>
    <property type="gene ID" value="ENSGGOG00000043322.1"/>
</dbReference>
<dbReference type="PROSITE" id="PS51329">
    <property type="entry name" value="C_CAP_COFACTOR_C"/>
    <property type="match status" value="1"/>
</dbReference>
<reference evidence="3 4" key="2">
    <citation type="journal article" date="2012" name="Nature">
        <title>Insights into hominid evolution from the gorilla genome sequence.</title>
        <authorList>
            <person name="Scally A."/>
            <person name="Dutheil J.Y."/>
            <person name="Hillier L.W."/>
            <person name="Jordan G.E."/>
            <person name="Goodhead I."/>
            <person name="Herrero J."/>
            <person name="Hobolth A."/>
            <person name="Lappalainen T."/>
            <person name="Mailund T."/>
            <person name="Marques-Bonet T."/>
            <person name="McCarthy S."/>
            <person name="Montgomery S.H."/>
            <person name="Schwalie P.C."/>
            <person name="Tang Y.A."/>
            <person name="Ward M.C."/>
            <person name="Xue Y."/>
            <person name="Yngvadottir B."/>
            <person name="Alkan C."/>
            <person name="Andersen L.N."/>
            <person name="Ayub Q."/>
            <person name="Ball E.V."/>
            <person name="Beal K."/>
            <person name="Bradley B.J."/>
            <person name="Chen Y."/>
            <person name="Clee C.M."/>
            <person name="Fitzgerald S."/>
            <person name="Graves T.A."/>
            <person name="Gu Y."/>
            <person name="Heath P."/>
            <person name="Heger A."/>
            <person name="Karakoc E."/>
            <person name="Kolb-Kokocinski A."/>
            <person name="Laird G.K."/>
            <person name="Lunter G."/>
            <person name="Meader S."/>
            <person name="Mort M."/>
            <person name="Mullikin J.C."/>
            <person name="Munch K."/>
            <person name="O'Connor T.D."/>
            <person name="Phillips A.D."/>
            <person name="Prado-Martinez J."/>
            <person name="Rogers A.S."/>
            <person name="Sajjadian S."/>
            <person name="Schmidt D."/>
            <person name="Shaw K."/>
            <person name="Simpson J.T."/>
            <person name="Stenson P.D."/>
            <person name="Turner D.J."/>
            <person name="Vigilant L."/>
            <person name="Vilella A.J."/>
            <person name="Whitener W."/>
            <person name="Zhu B."/>
            <person name="Cooper D.N."/>
            <person name="de Jong P."/>
            <person name="Dermitzakis E.T."/>
            <person name="Eichler E.E."/>
            <person name="Flicek P."/>
            <person name="Goldman N."/>
            <person name="Mundy N.I."/>
            <person name="Ning Z."/>
            <person name="Odom D.T."/>
            <person name="Ponting C.P."/>
            <person name="Quail M.A."/>
            <person name="Ryder O.A."/>
            <person name="Searle S.M."/>
            <person name="Warren W.C."/>
            <person name="Wilson R.K."/>
            <person name="Schierup M.H."/>
            <person name="Rogers J."/>
            <person name="Tyler-Smith C."/>
            <person name="Durbin R."/>
        </authorList>
    </citation>
    <scope>NUCLEOTIDE SEQUENCE [LARGE SCALE GENOMIC DNA]</scope>
</reference>
<reference evidence="3" key="4">
    <citation type="submission" date="2025-09" db="UniProtKB">
        <authorList>
            <consortium name="Ensembl"/>
        </authorList>
    </citation>
    <scope>IDENTIFICATION</scope>
</reference>
<dbReference type="Proteomes" id="UP000001519">
    <property type="component" value="Chromosome 12"/>
</dbReference>
<dbReference type="OMA" id="NCHESSI"/>
<proteinExistence type="inferred from homology"/>
<dbReference type="STRING" id="9593.ENSGGOP00000039543"/>
<dbReference type="GO" id="GO:0051661">
    <property type="term" value="P:maintenance of centrosome location"/>
    <property type="evidence" value="ECO:0000318"/>
    <property type="project" value="GO_Central"/>
</dbReference>
<protein>
    <recommendedName>
        <fullName evidence="2">C-CAP/cofactor C-like domain-containing protein</fullName>
    </recommendedName>
</protein>
<dbReference type="InterPro" id="IPR016098">
    <property type="entry name" value="CAP/MinC_C"/>
</dbReference>
<evidence type="ECO:0000256" key="1">
    <source>
        <dbReference type="ARBA" id="ARBA00008848"/>
    </source>
</evidence>
<evidence type="ECO:0000259" key="2">
    <source>
        <dbReference type="PROSITE" id="PS51329"/>
    </source>
</evidence>
<name>A0A2I2YXH1_GORGO</name>
<dbReference type="Pfam" id="PF07986">
    <property type="entry name" value="TBCC"/>
    <property type="match status" value="1"/>
</dbReference>
<feature type="domain" description="C-CAP/cofactor C-like" evidence="2">
    <location>
        <begin position="208"/>
        <end position="352"/>
    </location>
</feature>
<keyword evidence="4" id="KW-1185">Reference proteome</keyword>
<accession>A0A2I2YXH1</accession>
<comment type="similarity">
    <text evidence="1">Belongs to the TBCC family.</text>
</comment>
<dbReference type="Gene3D" id="2.160.20.70">
    <property type="match status" value="1"/>
</dbReference>
<dbReference type="InterPro" id="IPR039589">
    <property type="entry name" value="TBCC1"/>
</dbReference>
<reference evidence="3" key="3">
    <citation type="submission" date="2025-08" db="UniProtKB">
        <authorList>
            <consortium name="Ensembl"/>
        </authorList>
    </citation>
    <scope>IDENTIFICATION</scope>
</reference>
<dbReference type="GO" id="GO:0031616">
    <property type="term" value="C:spindle pole centrosome"/>
    <property type="evidence" value="ECO:0000318"/>
    <property type="project" value="GO_Central"/>
</dbReference>
<dbReference type="InterPro" id="IPR017901">
    <property type="entry name" value="C-CAP_CF_C-like"/>
</dbReference>
<dbReference type="InterPro" id="IPR012945">
    <property type="entry name" value="Tubulin-bd_cofactor_C_dom"/>
</dbReference>
<dbReference type="InParanoid" id="A0A2I2YXH1"/>
<dbReference type="EMBL" id="CABD030083592">
    <property type="status" value="NOT_ANNOTATED_CDS"/>
    <property type="molecule type" value="Genomic_DNA"/>
</dbReference>
<evidence type="ECO:0000313" key="3">
    <source>
        <dbReference type="Ensembl" id="ENSGGOP00000039543.1"/>
    </source>
</evidence>
<dbReference type="PANTHER" id="PTHR16052:SF0">
    <property type="entry name" value="TBCC DOMAIN-CONTAINING PROTEIN 1"/>
    <property type="match status" value="1"/>
</dbReference>
<dbReference type="GeneTree" id="ENSGT00470000042284"/>
<dbReference type="GO" id="GO:0051684">
    <property type="term" value="P:maintenance of Golgi location"/>
    <property type="evidence" value="ECO:0000318"/>
    <property type="project" value="GO_Central"/>
</dbReference>